<evidence type="ECO:0000313" key="2">
    <source>
        <dbReference type="EMBL" id="KAK6791307.1"/>
    </source>
</evidence>
<organism evidence="2 3">
    <name type="scientific">Solanum bulbocastanum</name>
    <name type="common">Wild potato</name>
    <dbReference type="NCBI Taxonomy" id="147425"/>
    <lineage>
        <taxon>Eukaryota</taxon>
        <taxon>Viridiplantae</taxon>
        <taxon>Streptophyta</taxon>
        <taxon>Embryophyta</taxon>
        <taxon>Tracheophyta</taxon>
        <taxon>Spermatophyta</taxon>
        <taxon>Magnoliopsida</taxon>
        <taxon>eudicotyledons</taxon>
        <taxon>Gunneridae</taxon>
        <taxon>Pentapetalae</taxon>
        <taxon>asterids</taxon>
        <taxon>lamiids</taxon>
        <taxon>Solanales</taxon>
        <taxon>Solanaceae</taxon>
        <taxon>Solanoideae</taxon>
        <taxon>Solaneae</taxon>
        <taxon>Solanum</taxon>
    </lineage>
</organism>
<dbReference type="AlphaFoldDB" id="A0AAN8YGB7"/>
<sequence>MEEEKRKSPRRSLRIHSDVVSSKQNKGEQNKEEQNKKQNKGKIRVEEVNNVKK</sequence>
<proteinExistence type="predicted"/>
<dbReference type="EMBL" id="JBANQN010000004">
    <property type="protein sequence ID" value="KAK6791307.1"/>
    <property type="molecule type" value="Genomic_DNA"/>
</dbReference>
<name>A0AAN8YGB7_SOLBU</name>
<gene>
    <name evidence="2" type="ORF">RDI58_010388</name>
</gene>
<evidence type="ECO:0000313" key="3">
    <source>
        <dbReference type="Proteomes" id="UP001371456"/>
    </source>
</evidence>
<feature type="region of interest" description="Disordered" evidence="1">
    <location>
        <begin position="1"/>
        <end position="53"/>
    </location>
</feature>
<reference evidence="2 3" key="1">
    <citation type="submission" date="2024-02" db="EMBL/GenBank/DDBJ databases">
        <title>de novo genome assembly of Solanum bulbocastanum strain 11H21.</title>
        <authorList>
            <person name="Hosaka A.J."/>
        </authorList>
    </citation>
    <scope>NUCLEOTIDE SEQUENCE [LARGE SCALE GENOMIC DNA]</scope>
    <source>
        <tissue evidence="2">Young leaves</tissue>
    </source>
</reference>
<comment type="caution">
    <text evidence="2">The sequence shown here is derived from an EMBL/GenBank/DDBJ whole genome shotgun (WGS) entry which is preliminary data.</text>
</comment>
<keyword evidence="3" id="KW-1185">Reference proteome</keyword>
<dbReference type="Proteomes" id="UP001371456">
    <property type="component" value="Unassembled WGS sequence"/>
</dbReference>
<accession>A0AAN8YGB7</accession>
<protein>
    <submittedName>
        <fullName evidence="2">Uncharacterized protein</fullName>
    </submittedName>
</protein>
<evidence type="ECO:0000256" key="1">
    <source>
        <dbReference type="SAM" id="MobiDB-lite"/>
    </source>
</evidence>
<feature type="compositionally biased region" description="Basic and acidic residues" evidence="1">
    <location>
        <begin position="25"/>
        <end position="36"/>
    </location>
</feature>
<feature type="compositionally biased region" description="Basic and acidic residues" evidence="1">
    <location>
        <begin position="43"/>
        <end position="53"/>
    </location>
</feature>